<protein>
    <submittedName>
        <fullName evidence="1">Uncharacterized protein</fullName>
    </submittedName>
</protein>
<gene>
    <name evidence="1" type="ORF">Q2T41_14740</name>
</gene>
<reference evidence="1" key="1">
    <citation type="journal article" date="2014" name="Int. J. Syst. Evol. Microbiol.">
        <title>Complete genome of a new Firmicutes species belonging to the dominant human colonic microbiota ('Ruminococcus bicirculans') reveals two chromosomes and a selective capacity to utilize plant glucans.</title>
        <authorList>
            <consortium name="NISC Comparative Sequencing Program"/>
            <person name="Wegmann U."/>
            <person name="Louis P."/>
            <person name="Goesmann A."/>
            <person name="Henrissat B."/>
            <person name="Duncan S.H."/>
            <person name="Flint H.J."/>
        </authorList>
    </citation>
    <scope>NUCLEOTIDE SEQUENCE</scope>
    <source>
        <strain evidence="1">CECT 8869</strain>
    </source>
</reference>
<dbReference type="Proteomes" id="UP001168579">
    <property type="component" value="Unassembled WGS sequence"/>
</dbReference>
<organism evidence="1 2">
    <name type="scientific">Maribacter confluentis</name>
    <dbReference type="NCBI Taxonomy" id="1656093"/>
    <lineage>
        <taxon>Bacteria</taxon>
        <taxon>Pseudomonadati</taxon>
        <taxon>Bacteroidota</taxon>
        <taxon>Flavobacteriia</taxon>
        <taxon>Flavobacteriales</taxon>
        <taxon>Flavobacteriaceae</taxon>
        <taxon>Maribacter</taxon>
    </lineage>
</organism>
<proteinExistence type="predicted"/>
<comment type="caution">
    <text evidence="1">The sequence shown here is derived from an EMBL/GenBank/DDBJ whole genome shotgun (WGS) entry which is preliminary data.</text>
</comment>
<evidence type="ECO:0000313" key="2">
    <source>
        <dbReference type="Proteomes" id="UP001168579"/>
    </source>
</evidence>
<name>A0ABT8RV05_9FLAO</name>
<accession>A0ABT8RV05</accession>
<keyword evidence="2" id="KW-1185">Reference proteome</keyword>
<reference evidence="1" key="2">
    <citation type="submission" date="2023-06" db="EMBL/GenBank/DDBJ databases">
        <authorList>
            <person name="Lucena T."/>
            <person name="Sun Q."/>
        </authorList>
    </citation>
    <scope>NUCLEOTIDE SEQUENCE</scope>
    <source>
        <strain evidence="1">CECT 8869</strain>
    </source>
</reference>
<dbReference type="EMBL" id="JAUKUC010000001">
    <property type="protein sequence ID" value="MDO1513916.1"/>
    <property type="molecule type" value="Genomic_DNA"/>
</dbReference>
<sequence length="48" mass="5495">MVDVSSYKCVILAIPPFFSKLNDCPWYVVNSPDNSWYRVATWIKNGVA</sequence>
<evidence type="ECO:0000313" key="1">
    <source>
        <dbReference type="EMBL" id="MDO1513916.1"/>
    </source>
</evidence>
<dbReference type="RefSeq" id="WP_304436695.1">
    <property type="nucleotide sequence ID" value="NZ_JAUKUC010000001.1"/>
</dbReference>